<dbReference type="AlphaFoldDB" id="A0A9W7NFS8"/>
<dbReference type="EMBL" id="QOKW01000028">
    <property type="protein sequence ID" value="KAA0676970.1"/>
    <property type="molecule type" value="Genomic_DNA"/>
</dbReference>
<reference evidence="1 2" key="1">
    <citation type="submission" date="2018-07" db="EMBL/GenBank/DDBJ databases">
        <title>Genome sequence of Azospirillum sp. ATCC 49961.</title>
        <authorList>
            <person name="Sant'Anna F.H."/>
            <person name="Baldani J.I."/>
            <person name="Zilli J.E."/>
            <person name="Reis V.M."/>
            <person name="Hartmann A."/>
            <person name="Cruz L."/>
            <person name="de Souza E.M."/>
            <person name="de Oliveira Pedrosa F."/>
            <person name="Passaglia L.M.P."/>
        </authorList>
    </citation>
    <scope>NUCLEOTIDE SEQUENCE [LARGE SCALE GENOMIC DNA]</scope>
    <source>
        <strain evidence="1 2">ATCC 49961</strain>
    </source>
</reference>
<accession>A0A9W7NFS8</accession>
<name>A0A9W7NFS8_9PROT</name>
<evidence type="ECO:0000313" key="1">
    <source>
        <dbReference type="EMBL" id="KAA0676970.1"/>
    </source>
</evidence>
<proteinExistence type="predicted"/>
<dbReference type="Proteomes" id="UP000480854">
    <property type="component" value="Unassembled WGS sequence"/>
</dbReference>
<keyword evidence="2" id="KW-1185">Reference proteome</keyword>
<organism evidence="1 2">
    <name type="scientific">Roseomonas genomospecies 6</name>
    <dbReference type="NCBI Taxonomy" id="214106"/>
    <lineage>
        <taxon>Bacteria</taxon>
        <taxon>Pseudomonadati</taxon>
        <taxon>Pseudomonadota</taxon>
        <taxon>Alphaproteobacteria</taxon>
        <taxon>Acetobacterales</taxon>
        <taxon>Roseomonadaceae</taxon>
        <taxon>Roseomonas</taxon>
    </lineage>
</organism>
<dbReference type="Pfam" id="PF08665">
    <property type="entry name" value="PglZ"/>
    <property type="match status" value="1"/>
</dbReference>
<evidence type="ECO:0000313" key="2">
    <source>
        <dbReference type="Proteomes" id="UP000480854"/>
    </source>
</evidence>
<dbReference type="OrthoDB" id="9769734at2"/>
<comment type="caution">
    <text evidence="1">The sequence shown here is derived from an EMBL/GenBank/DDBJ whole genome shotgun (WGS) entry which is preliminary data.</text>
</comment>
<protein>
    <submittedName>
        <fullName evidence="1">PglZ domain-containing protein</fullName>
    </submittedName>
</protein>
<gene>
    <name evidence="1" type="ORF">DS843_25165</name>
</gene>
<dbReference type="RefSeq" id="WP_149471589.1">
    <property type="nucleotide sequence ID" value="NZ_QOKW01000028.1"/>
</dbReference>
<sequence length="840" mass="91106">MGIREFIRDEVFAMLLGKRGVLVVYDPDRRYRDLCRSMGGERVTVVDASESSIESREAALAALPAAALNGPRQRGLLIYVPTRPPVTDEAKQADPFAAYGTFGATFPEGDGHAYLSLCLRAKPDHAAEIRRLFDQDPSPAFELIDNVGGGLKWPTLRTLLGVESTRDILFALLVPTPAQGEALKGNDAWVTEARALLDAALGLKLKTKGKTWSSVAEELWRYLLFSEFRFDLPVESPAALAGVPHAPDAARAMVEDLCDGLRGTAKLRPTYVERAEAIERELNLPALCAGVEDLGVRDTFPFEERSVLAGAVRALREDRLDAVRAIVRRNEGSVWSDKGESREQWDLLAAALALVEACDDADRQLGDHVGGLNPLIDFYVANLRRVDQLQREFEQAVGDHVAPDETMAAVVDQARRRYATLMGKVQPVFTSHLETSGWPPTGRLANADVFDRHVAPLLKESGRRVAFIVVDALRYELGVALVGQLGDGDAAEIVPACTQMPTVTPVGMASLLPGAAAGLSLARADGGIVPTLDGKPLPSVTQRMDVLRARYGDRFAEHVLKAYVKGKPAIPATVSLLVLRDTEIDSHLENSPDTTLSLLQQMLKRIRVAVRLVKDAGFNDVVVATDHGFFLNAQAEAGDVCGKPAGTWITLHDRSLLGEGAGDSANFAIPAERVGIRGDFRVFAGPRSMAPYRRGLLYFHGGASLQEAIVPVLTVRLKKETQPDVATATITLGYRRGARRITTRLPVIEIAVESTDMFSQAAEFEILLEAQDRKGNVVGEAKAGGAVNAATGTITLRPGQKEQVTLRMAMEFEGKFIVKALNPTTLATYTTLELETDYAV</sequence>